<feature type="binding site" evidence="12">
    <location>
        <position position="72"/>
    </location>
    <ligand>
        <name>ATP</name>
        <dbReference type="ChEBI" id="CHEBI:30616"/>
    </ligand>
</feature>
<keyword evidence="6 12" id="KW-0067">ATP-binding</keyword>
<evidence type="ECO:0000259" key="14">
    <source>
        <dbReference type="PROSITE" id="PS50011"/>
    </source>
</evidence>
<comment type="catalytic activity">
    <reaction evidence="9">
        <text>L-seryl-[protein] + ATP = O-phospho-L-seryl-[protein] + ADP + H(+)</text>
        <dbReference type="Rhea" id="RHEA:17989"/>
        <dbReference type="Rhea" id="RHEA-COMP:9863"/>
        <dbReference type="Rhea" id="RHEA-COMP:11604"/>
        <dbReference type="ChEBI" id="CHEBI:15378"/>
        <dbReference type="ChEBI" id="CHEBI:29999"/>
        <dbReference type="ChEBI" id="CHEBI:30616"/>
        <dbReference type="ChEBI" id="CHEBI:83421"/>
        <dbReference type="ChEBI" id="CHEBI:456216"/>
        <dbReference type="EC" id="2.7.12.2"/>
    </reaction>
</comment>
<comment type="catalytic activity">
    <reaction evidence="10">
        <text>L-threonyl-[protein] + ATP = O-phospho-L-threonyl-[protein] + ADP + H(+)</text>
        <dbReference type="Rhea" id="RHEA:46608"/>
        <dbReference type="Rhea" id="RHEA-COMP:11060"/>
        <dbReference type="Rhea" id="RHEA-COMP:11605"/>
        <dbReference type="ChEBI" id="CHEBI:15378"/>
        <dbReference type="ChEBI" id="CHEBI:30013"/>
        <dbReference type="ChEBI" id="CHEBI:30616"/>
        <dbReference type="ChEBI" id="CHEBI:61977"/>
        <dbReference type="ChEBI" id="CHEBI:456216"/>
        <dbReference type="EC" id="2.7.12.2"/>
    </reaction>
</comment>
<evidence type="ECO:0000256" key="5">
    <source>
        <dbReference type="ARBA" id="ARBA00022777"/>
    </source>
</evidence>
<reference evidence="16" key="1">
    <citation type="submission" date="2024-06" db="EMBL/GenBank/DDBJ databases">
        <authorList>
            <person name="Ryan C."/>
        </authorList>
    </citation>
    <scope>NUCLEOTIDE SEQUENCE [LARGE SCALE GENOMIC DNA]</scope>
</reference>
<dbReference type="Proteomes" id="UP001497457">
    <property type="component" value="Chromosome 5rd"/>
</dbReference>
<keyword evidence="1 13" id="KW-0723">Serine/threonine-protein kinase</keyword>
<feature type="domain" description="Protein kinase" evidence="14">
    <location>
        <begin position="43"/>
        <end position="318"/>
    </location>
</feature>
<evidence type="ECO:0000256" key="6">
    <source>
        <dbReference type="ARBA" id="ARBA00022840"/>
    </source>
</evidence>
<dbReference type="Gene3D" id="3.30.200.20">
    <property type="entry name" value="Phosphorylase Kinase, domain 1"/>
    <property type="match status" value="1"/>
</dbReference>
<gene>
    <name evidence="15" type="ORF">URODEC1_LOCUS98632</name>
</gene>
<comment type="catalytic activity">
    <reaction evidence="11">
        <text>L-tyrosyl-[protein] + ATP = O-phospho-L-tyrosyl-[protein] + ADP + H(+)</text>
        <dbReference type="Rhea" id="RHEA:10596"/>
        <dbReference type="Rhea" id="RHEA-COMP:10136"/>
        <dbReference type="Rhea" id="RHEA-COMP:20101"/>
        <dbReference type="ChEBI" id="CHEBI:15378"/>
        <dbReference type="ChEBI" id="CHEBI:30616"/>
        <dbReference type="ChEBI" id="CHEBI:46858"/>
        <dbReference type="ChEBI" id="CHEBI:61978"/>
        <dbReference type="ChEBI" id="CHEBI:456216"/>
        <dbReference type="EC" id="2.7.12.2"/>
    </reaction>
</comment>
<accession>A0ABC9EUB6</accession>
<dbReference type="InterPro" id="IPR000719">
    <property type="entry name" value="Prot_kinase_dom"/>
</dbReference>
<evidence type="ECO:0000256" key="1">
    <source>
        <dbReference type="ARBA" id="ARBA00022527"/>
    </source>
</evidence>
<dbReference type="GO" id="GO:0004708">
    <property type="term" value="F:MAP kinase kinase activity"/>
    <property type="evidence" value="ECO:0007669"/>
    <property type="project" value="UniProtKB-EC"/>
</dbReference>
<keyword evidence="16" id="KW-1185">Reference proteome</keyword>
<evidence type="ECO:0000256" key="7">
    <source>
        <dbReference type="ARBA" id="ARBA00023137"/>
    </source>
</evidence>
<dbReference type="PROSITE" id="PS00108">
    <property type="entry name" value="PROTEIN_KINASE_ST"/>
    <property type="match status" value="1"/>
</dbReference>
<proteinExistence type="inferred from homology"/>
<evidence type="ECO:0000256" key="2">
    <source>
        <dbReference type="ARBA" id="ARBA00022553"/>
    </source>
</evidence>
<dbReference type="EMBL" id="OZ075115">
    <property type="protein sequence ID" value="CAL5062995.1"/>
    <property type="molecule type" value="Genomic_DNA"/>
</dbReference>
<reference evidence="15 16" key="2">
    <citation type="submission" date="2024-10" db="EMBL/GenBank/DDBJ databases">
        <authorList>
            <person name="Ryan C."/>
        </authorList>
    </citation>
    <scope>NUCLEOTIDE SEQUENCE [LARGE SCALE GENOMIC DNA]</scope>
</reference>
<keyword evidence="5" id="KW-0418">Kinase</keyword>
<evidence type="ECO:0000256" key="3">
    <source>
        <dbReference type="ARBA" id="ARBA00022679"/>
    </source>
</evidence>
<dbReference type="GO" id="GO:0004713">
    <property type="term" value="F:protein tyrosine kinase activity"/>
    <property type="evidence" value="ECO:0007669"/>
    <property type="project" value="UniProtKB-KW"/>
</dbReference>
<dbReference type="GO" id="GO:0004674">
    <property type="term" value="F:protein serine/threonine kinase activity"/>
    <property type="evidence" value="ECO:0007669"/>
    <property type="project" value="UniProtKB-KW"/>
</dbReference>
<evidence type="ECO:0000256" key="13">
    <source>
        <dbReference type="RuleBase" id="RU000304"/>
    </source>
</evidence>
<evidence type="ECO:0000313" key="16">
    <source>
        <dbReference type="Proteomes" id="UP001497457"/>
    </source>
</evidence>
<dbReference type="Pfam" id="PF00069">
    <property type="entry name" value="Pkinase"/>
    <property type="match status" value="1"/>
</dbReference>
<sequence length="338" mass="35767">MACSVGLAALPHQIFHRLGAAPHQMMRKAAPPPAEHGVLLSDFDWIGDLGSGGFARVSKVRHRRSGAVFALKVSRDADPSTEEGEEAEVLRRAAGSPHVVACHALLRGAASEPAACVLEFMDAGCLRSVLRRRRALGTGAGAGIPEPALAEVAAHCAEGLAQLHSLGVAHLDVKPDNFLTNSNGEVKIADFNTSKILYGGGGGAGERRVLAVPITDGTSCYFSPERFAPGARAGPSGAMAADVWGLGVTVLELFLGRFVVSPKLSDAELELAICHGRHLRVPEEAEASAELRDFVAACLEREPARRATVPQLLAHPFLARRDVEASRRALREIIVETL</sequence>
<evidence type="ECO:0000256" key="11">
    <source>
        <dbReference type="ARBA" id="ARBA00051693"/>
    </source>
</evidence>
<dbReference type="InterPro" id="IPR011009">
    <property type="entry name" value="Kinase-like_dom_sf"/>
</dbReference>
<evidence type="ECO:0000256" key="4">
    <source>
        <dbReference type="ARBA" id="ARBA00022741"/>
    </source>
</evidence>
<dbReference type="PROSITE" id="PS50011">
    <property type="entry name" value="PROTEIN_KINASE_DOM"/>
    <property type="match status" value="1"/>
</dbReference>
<keyword evidence="7" id="KW-0829">Tyrosine-protein kinase</keyword>
<dbReference type="AlphaFoldDB" id="A0ABC9EUB6"/>
<dbReference type="EC" id="2.7.12.2" evidence="8"/>
<keyword evidence="4 12" id="KW-0547">Nucleotide-binding</keyword>
<dbReference type="PANTHER" id="PTHR47238">
    <property type="entry name" value="MITOGEN-ACTIVATED PROTEIN KINASE KINASE 5"/>
    <property type="match status" value="1"/>
</dbReference>
<evidence type="ECO:0000256" key="10">
    <source>
        <dbReference type="ARBA" id="ARBA00049299"/>
    </source>
</evidence>
<evidence type="ECO:0000256" key="8">
    <source>
        <dbReference type="ARBA" id="ARBA00038999"/>
    </source>
</evidence>
<evidence type="ECO:0000313" key="15">
    <source>
        <dbReference type="EMBL" id="CAL5062995.1"/>
    </source>
</evidence>
<dbReference type="SMART" id="SM00220">
    <property type="entry name" value="S_TKc"/>
    <property type="match status" value="1"/>
</dbReference>
<evidence type="ECO:0000256" key="12">
    <source>
        <dbReference type="PROSITE-ProRule" id="PRU10141"/>
    </source>
</evidence>
<organism evidence="15 16">
    <name type="scientific">Urochloa decumbens</name>
    <dbReference type="NCBI Taxonomy" id="240449"/>
    <lineage>
        <taxon>Eukaryota</taxon>
        <taxon>Viridiplantae</taxon>
        <taxon>Streptophyta</taxon>
        <taxon>Embryophyta</taxon>
        <taxon>Tracheophyta</taxon>
        <taxon>Spermatophyta</taxon>
        <taxon>Magnoliopsida</taxon>
        <taxon>Liliopsida</taxon>
        <taxon>Poales</taxon>
        <taxon>Poaceae</taxon>
        <taxon>PACMAD clade</taxon>
        <taxon>Panicoideae</taxon>
        <taxon>Panicodae</taxon>
        <taxon>Paniceae</taxon>
        <taxon>Melinidinae</taxon>
        <taxon>Urochloa</taxon>
    </lineage>
</organism>
<dbReference type="PROSITE" id="PS00107">
    <property type="entry name" value="PROTEIN_KINASE_ATP"/>
    <property type="match status" value="1"/>
</dbReference>
<dbReference type="GO" id="GO:0005524">
    <property type="term" value="F:ATP binding"/>
    <property type="evidence" value="ECO:0007669"/>
    <property type="project" value="UniProtKB-UniRule"/>
</dbReference>
<dbReference type="Gene3D" id="1.10.510.10">
    <property type="entry name" value="Transferase(Phosphotransferase) domain 1"/>
    <property type="match status" value="1"/>
</dbReference>
<comment type="similarity">
    <text evidence="13">Belongs to the protein kinase superfamily.</text>
</comment>
<dbReference type="SUPFAM" id="SSF56112">
    <property type="entry name" value="Protein kinase-like (PK-like)"/>
    <property type="match status" value="1"/>
</dbReference>
<keyword evidence="3" id="KW-0808">Transferase</keyword>
<protein>
    <recommendedName>
        <fullName evidence="8">mitogen-activated protein kinase kinase</fullName>
        <ecNumber evidence="8">2.7.12.2</ecNumber>
    </recommendedName>
</protein>
<dbReference type="InterPro" id="IPR017441">
    <property type="entry name" value="Protein_kinase_ATP_BS"/>
</dbReference>
<evidence type="ECO:0000256" key="9">
    <source>
        <dbReference type="ARBA" id="ARBA00049014"/>
    </source>
</evidence>
<name>A0ABC9EUB6_9POAL</name>
<dbReference type="InterPro" id="IPR052468">
    <property type="entry name" value="Dual_spec_MAPK_kinase"/>
</dbReference>
<dbReference type="InterPro" id="IPR008271">
    <property type="entry name" value="Ser/Thr_kinase_AS"/>
</dbReference>
<dbReference type="PANTHER" id="PTHR47238:SF4">
    <property type="entry name" value="MITOGEN-ACTIVATED PROTEIN KINASE KINASE 5"/>
    <property type="match status" value="1"/>
</dbReference>
<keyword evidence="2" id="KW-0597">Phosphoprotein</keyword>